<gene>
    <name evidence="16" type="ORF">ARALYDRAFT_471348</name>
</gene>
<feature type="transmembrane region" description="Helical" evidence="15">
    <location>
        <begin position="64"/>
        <end position="86"/>
    </location>
</feature>
<evidence type="ECO:0000256" key="14">
    <source>
        <dbReference type="SAM" id="MobiDB-lite"/>
    </source>
</evidence>
<dbReference type="PIRSF" id="PIRSF009360">
    <property type="entry name" value="UCP009360"/>
    <property type="match status" value="1"/>
</dbReference>
<dbReference type="Gramene" id="fgenesh2_kg.1__1302__AT1G11990.1">
    <property type="protein sequence ID" value="fgenesh2_kg.1__1302__AT1G11990.1"/>
    <property type="gene ID" value="fgenesh2_kg.1__1302__AT1G11990.1"/>
</dbReference>
<dbReference type="CDD" id="cd11299">
    <property type="entry name" value="O-FucT_plant"/>
    <property type="match status" value="1"/>
</dbReference>
<dbReference type="HOGENOM" id="CLU_018420_8_0_1"/>
<evidence type="ECO:0000256" key="12">
    <source>
        <dbReference type="ARBA" id="ARBA00023277"/>
    </source>
</evidence>
<name>D7KN78_ARALL</name>
<proteinExistence type="inferred from homology"/>
<evidence type="ECO:0000256" key="7">
    <source>
        <dbReference type="ARBA" id="ARBA00022968"/>
    </source>
</evidence>
<keyword evidence="7" id="KW-0735">Signal-anchor</keyword>
<dbReference type="InterPro" id="IPR019378">
    <property type="entry name" value="GDP-Fuc_O-FucTrfase"/>
</dbReference>
<keyword evidence="9 15" id="KW-0472">Membrane</keyword>
<dbReference type="GO" id="GO:0016757">
    <property type="term" value="F:glycosyltransferase activity"/>
    <property type="evidence" value="ECO:0007669"/>
    <property type="project" value="UniProtKB-KW"/>
</dbReference>
<evidence type="ECO:0000256" key="5">
    <source>
        <dbReference type="ARBA" id="ARBA00022679"/>
    </source>
</evidence>
<dbReference type="EMBL" id="GL348713">
    <property type="protein sequence ID" value="EFH68927.1"/>
    <property type="molecule type" value="Genomic_DNA"/>
</dbReference>
<evidence type="ECO:0000256" key="15">
    <source>
        <dbReference type="SAM" id="Phobius"/>
    </source>
</evidence>
<organism evidence="17">
    <name type="scientific">Arabidopsis lyrata subsp. lyrata</name>
    <name type="common">Lyre-leaved rock-cress</name>
    <dbReference type="NCBI Taxonomy" id="81972"/>
    <lineage>
        <taxon>Eukaryota</taxon>
        <taxon>Viridiplantae</taxon>
        <taxon>Streptophyta</taxon>
        <taxon>Embryophyta</taxon>
        <taxon>Tracheophyta</taxon>
        <taxon>Spermatophyta</taxon>
        <taxon>Magnoliopsida</taxon>
        <taxon>eudicotyledons</taxon>
        <taxon>Gunneridae</taxon>
        <taxon>Pentapetalae</taxon>
        <taxon>rosids</taxon>
        <taxon>malvids</taxon>
        <taxon>Brassicales</taxon>
        <taxon>Brassicaceae</taxon>
        <taxon>Camelineae</taxon>
        <taxon>Arabidopsis</taxon>
    </lineage>
</organism>
<evidence type="ECO:0000256" key="3">
    <source>
        <dbReference type="ARBA" id="ARBA00007737"/>
    </source>
</evidence>
<dbReference type="GO" id="GO:0016020">
    <property type="term" value="C:membrane"/>
    <property type="evidence" value="ECO:0007669"/>
    <property type="project" value="UniProtKB-SubCell"/>
</dbReference>
<dbReference type="AlphaFoldDB" id="D7KN78"/>
<evidence type="ECO:0000256" key="13">
    <source>
        <dbReference type="ARBA" id="ARBA00030350"/>
    </source>
</evidence>
<keyword evidence="8 15" id="KW-1133">Transmembrane helix</keyword>
<dbReference type="PANTHER" id="PTHR31933">
    <property type="entry name" value="O-FUCOSYLTRANSFERASE 2-RELATED"/>
    <property type="match status" value="1"/>
</dbReference>
<evidence type="ECO:0000256" key="9">
    <source>
        <dbReference type="ARBA" id="ARBA00023136"/>
    </source>
</evidence>
<evidence type="ECO:0000313" key="17">
    <source>
        <dbReference type="Proteomes" id="UP000008694"/>
    </source>
</evidence>
<evidence type="ECO:0000256" key="6">
    <source>
        <dbReference type="ARBA" id="ARBA00022692"/>
    </source>
</evidence>
<accession>D7KN78</accession>
<keyword evidence="11" id="KW-0294">Fucose metabolism</keyword>
<evidence type="ECO:0000256" key="11">
    <source>
        <dbReference type="ARBA" id="ARBA00023253"/>
    </source>
</evidence>
<reference evidence="17" key="1">
    <citation type="journal article" date="2011" name="Nat. Genet.">
        <title>The Arabidopsis lyrata genome sequence and the basis of rapid genome size change.</title>
        <authorList>
            <person name="Hu T.T."/>
            <person name="Pattyn P."/>
            <person name="Bakker E.G."/>
            <person name="Cao J."/>
            <person name="Cheng J.-F."/>
            <person name="Clark R.M."/>
            <person name="Fahlgren N."/>
            <person name="Fawcett J.A."/>
            <person name="Grimwood J."/>
            <person name="Gundlach H."/>
            <person name="Haberer G."/>
            <person name="Hollister J.D."/>
            <person name="Ossowski S."/>
            <person name="Ottilar R.P."/>
            <person name="Salamov A.A."/>
            <person name="Schneeberger K."/>
            <person name="Spannagl M."/>
            <person name="Wang X."/>
            <person name="Yang L."/>
            <person name="Nasrallah M.E."/>
            <person name="Bergelson J."/>
            <person name="Carrington J.C."/>
            <person name="Gaut B.S."/>
            <person name="Schmutz J."/>
            <person name="Mayer K.F.X."/>
            <person name="Van de Peer Y."/>
            <person name="Grigoriev I.V."/>
            <person name="Nordborg M."/>
            <person name="Weigel D."/>
            <person name="Guo Y.-L."/>
        </authorList>
    </citation>
    <scope>NUCLEOTIDE SEQUENCE [LARGE SCALE GENOMIC DNA]</scope>
    <source>
        <strain evidence="17">cv. MN47</strain>
    </source>
</reference>
<dbReference type="GO" id="GO:0006004">
    <property type="term" value="P:fucose metabolic process"/>
    <property type="evidence" value="ECO:0007669"/>
    <property type="project" value="UniProtKB-KW"/>
</dbReference>
<keyword evidence="12" id="KW-0119">Carbohydrate metabolism</keyword>
<evidence type="ECO:0000256" key="8">
    <source>
        <dbReference type="ARBA" id="ARBA00022989"/>
    </source>
</evidence>
<feature type="region of interest" description="Disordered" evidence="14">
    <location>
        <begin position="1"/>
        <end position="32"/>
    </location>
</feature>
<evidence type="ECO:0000313" key="16">
    <source>
        <dbReference type="EMBL" id="EFH68927.1"/>
    </source>
</evidence>
<keyword evidence="4" id="KW-0328">Glycosyltransferase</keyword>
<keyword evidence="5" id="KW-0808">Transferase</keyword>
<dbReference type="Proteomes" id="UP000008694">
    <property type="component" value="Unassembled WGS sequence"/>
</dbReference>
<evidence type="ECO:0000256" key="4">
    <source>
        <dbReference type="ARBA" id="ARBA00022676"/>
    </source>
</evidence>
<dbReference type="Pfam" id="PF10250">
    <property type="entry name" value="O-FucT"/>
    <property type="match status" value="1"/>
</dbReference>
<sequence>MGQERPNDEERPESRDLGVYGCSPPHSPRLGPNRFSVFAGDPNPKLTIKRCKRKRIQACNDQRTATAAIGVMAILGFFCLVNWFMLSRLHEGRVWLRRGLSNNPKLVSAQNEERQKFEKPKRKYNGTYGRMLSLAAHALAEQNKLEPKELWQEPKEQASAWKPCADQRSWTPDDGKNGYIMVTANGGINQQRVAVCNIVVVARLLNAALVIPKFMLSDVWTDASQFGDIYQEDHFMEYLSPDIRIVTELPEELQSLDLEEIGSVVTDIEVMKEAKPDFYMTHILPILLKNRVIHFVGFGNRLAFDPLPFELQRLRCRCNFHALNFVPRIQETAALLVRRLRDSGSYYLALHLRFEIDMVAHSLCYFGGGETEQKELDSYRQKHFPSLSTLTKKKKFRSADVLRTEGLCPLTPEEAVLMLAALGFNRETRVFVAGANIYGGSKRLAVLTSLYPNLVTKEKLLTESELQPFKNFSSQLAALDFIACAAADAFAMTDSGSQLSSLVSGYRIYYGGGKMPTIRPNKRRLSDILLKNSTIEWNVFERRVRKAIRQTKHVFARPNGRSVYRYPRCKECMCHA</sequence>
<feature type="compositionally biased region" description="Basic and acidic residues" evidence="14">
    <location>
        <begin position="1"/>
        <end position="16"/>
    </location>
</feature>
<dbReference type="STRING" id="81972.D7KN78"/>
<keyword evidence="6 15" id="KW-0812">Transmembrane</keyword>
<protein>
    <recommendedName>
        <fullName evidence="13">O-fucosyltransferase family protein</fullName>
    </recommendedName>
</protein>
<evidence type="ECO:0000256" key="1">
    <source>
        <dbReference type="ARBA" id="ARBA00004606"/>
    </source>
</evidence>
<dbReference type="PANTHER" id="PTHR31933:SF9">
    <property type="entry name" value="O-FUCOSYLTRANSFERASE 2"/>
    <property type="match status" value="1"/>
</dbReference>
<comment type="subcellular location">
    <subcellularLocation>
        <location evidence="1">Membrane</location>
        <topology evidence="1">Single-pass type II membrane protein</topology>
    </subcellularLocation>
</comment>
<keyword evidence="17" id="KW-1185">Reference proteome</keyword>
<comment type="pathway">
    <text evidence="2">Glycan metabolism.</text>
</comment>
<evidence type="ECO:0000256" key="10">
    <source>
        <dbReference type="ARBA" id="ARBA00023180"/>
    </source>
</evidence>
<comment type="similarity">
    <text evidence="3">Belongs to the glycosyltransferase GT106 family.</text>
</comment>
<dbReference type="InterPro" id="IPR024709">
    <property type="entry name" value="FucosylTrfase_pln"/>
</dbReference>
<evidence type="ECO:0000256" key="2">
    <source>
        <dbReference type="ARBA" id="ARBA00004881"/>
    </source>
</evidence>
<dbReference type="InterPro" id="IPR052272">
    <property type="entry name" value="GT106_glycosyltransferase"/>
</dbReference>
<keyword evidence="10" id="KW-0325">Glycoprotein</keyword>
<dbReference type="eggNOG" id="ENOG502QU78">
    <property type="taxonomic scope" value="Eukaryota"/>
</dbReference>